<dbReference type="GO" id="GO:0016747">
    <property type="term" value="F:acyltransferase activity, transferring groups other than amino-acyl groups"/>
    <property type="evidence" value="ECO:0007669"/>
    <property type="project" value="InterPro"/>
</dbReference>
<feature type="domain" description="N-acetyltransferase" evidence="1">
    <location>
        <begin position="73"/>
        <end position="223"/>
    </location>
</feature>
<dbReference type="InterPro" id="IPR016181">
    <property type="entry name" value="Acyl_CoA_acyltransferase"/>
</dbReference>
<dbReference type="InterPro" id="IPR000182">
    <property type="entry name" value="GNAT_dom"/>
</dbReference>
<dbReference type="EMBL" id="JAULSU010000004">
    <property type="protein sequence ID" value="KAK0620093.1"/>
    <property type="molecule type" value="Genomic_DNA"/>
</dbReference>
<sequence>MSYRITTVTVNDGQDMGRNNIVAFWTDPSWRLGWTIPLDRLVRCNEMRGSGSLLRDRDTKRHLKAVDEDGKLVGYVRFKLPDGDEWRNAWPEAKTPEVPEEERKQLEGLYARGSKEWEAGVRDLPLVDEPVSGMSRKLHDERKGHMEIELLAVHPDHRNRGTGTRLVKRGIEMADQLGLDMYVVAFEGGYPVYKGSGFEILEHLELDNSVYGGAGVLHRYFMERKTAGKSQAGRNVGQDASG</sequence>
<dbReference type="Pfam" id="PF00583">
    <property type="entry name" value="Acetyltransf_1"/>
    <property type="match status" value="1"/>
</dbReference>
<protein>
    <submittedName>
        <fullName evidence="2">Acyl-CoA N-acyltransferase</fullName>
    </submittedName>
</protein>
<dbReference type="Proteomes" id="UP001175000">
    <property type="component" value="Unassembled WGS sequence"/>
</dbReference>
<dbReference type="InterPro" id="IPR052523">
    <property type="entry name" value="Trichothecene_AcTrans"/>
</dbReference>
<dbReference type="CDD" id="cd04301">
    <property type="entry name" value="NAT_SF"/>
    <property type="match status" value="1"/>
</dbReference>
<accession>A0AA40C0G3</accession>
<evidence type="ECO:0000313" key="3">
    <source>
        <dbReference type="Proteomes" id="UP001175000"/>
    </source>
</evidence>
<organism evidence="2 3">
    <name type="scientific">Immersiella caudata</name>
    <dbReference type="NCBI Taxonomy" id="314043"/>
    <lineage>
        <taxon>Eukaryota</taxon>
        <taxon>Fungi</taxon>
        <taxon>Dikarya</taxon>
        <taxon>Ascomycota</taxon>
        <taxon>Pezizomycotina</taxon>
        <taxon>Sordariomycetes</taxon>
        <taxon>Sordariomycetidae</taxon>
        <taxon>Sordariales</taxon>
        <taxon>Lasiosphaeriaceae</taxon>
        <taxon>Immersiella</taxon>
    </lineage>
</organism>
<evidence type="ECO:0000259" key="1">
    <source>
        <dbReference type="PROSITE" id="PS51186"/>
    </source>
</evidence>
<dbReference type="SUPFAM" id="SSF55729">
    <property type="entry name" value="Acyl-CoA N-acyltransferases (Nat)"/>
    <property type="match status" value="1"/>
</dbReference>
<reference evidence="2" key="1">
    <citation type="submission" date="2023-06" db="EMBL/GenBank/DDBJ databases">
        <title>Genome-scale phylogeny and comparative genomics of the fungal order Sordariales.</title>
        <authorList>
            <consortium name="Lawrence Berkeley National Laboratory"/>
            <person name="Hensen N."/>
            <person name="Bonometti L."/>
            <person name="Westerberg I."/>
            <person name="Brannstrom I.O."/>
            <person name="Guillou S."/>
            <person name="Cros-Aarteil S."/>
            <person name="Calhoun S."/>
            <person name="Haridas S."/>
            <person name="Kuo A."/>
            <person name="Mondo S."/>
            <person name="Pangilinan J."/>
            <person name="Riley R."/>
            <person name="Labutti K."/>
            <person name="Andreopoulos B."/>
            <person name="Lipzen A."/>
            <person name="Chen C."/>
            <person name="Yanf M."/>
            <person name="Daum C."/>
            <person name="Ng V."/>
            <person name="Clum A."/>
            <person name="Steindorff A."/>
            <person name="Ohm R."/>
            <person name="Martin F."/>
            <person name="Silar P."/>
            <person name="Natvig D."/>
            <person name="Lalanne C."/>
            <person name="Gautier V."/>
            <person name="Ament-Velasquez S.L."/>
            <person name="Kruys A."/>
            <person name="Hutchinson M.I."/>
            <person name="Powell A.J."/>
            <person name="Barry K."/>
            <person name="Miller A.N."/>
            <person name="Grigoriev I.V."/>
            <person name="Debuchy R."/>
            <person name="Gladieux P."/>
            <person name="Thoren M.H."/>
            <person name="Johannesson H."/>
        </authorList>
    </citation>
    <scope>NUCLEOTIDE SEQUENCE</scope>
    <source>
        <strain evidence="2">CBS 606.72</strain>
    </source>
</reference>
<comment type="caution">
    <text evidence="2">The sequence shown here is derived from an EMBL/GenBank/DDBJ whole genome shotgun (WGS) entry which is preliminary data.</text>
</comment>
<dbReference type="PANTHER" id="PTHR42791:SF2">
    <property type="entry name" value="N-ACETYLTRANSFERASE DOMAIN-CONTAINING PROTEIN"/>
    <property type="match status" value="1"/>
</dbReference>
<dbReference type="Gene3D" id="3.40.630.30">
    <property type="match status" value="1"/>
</dbReference>
<evidence type="ECO:0000313" key="2">
    <source>
        <dbReference type="EMBL" id="KAK0620093.1"/>
    </source>
</evidence>
<dbReference type="AlphaFoldDB" id="A0AA40C0G3"/>
<dbReference type="PROSITE" id="PS51186">
    <property type="entry name" value="GNAT"/>
    <property type="match status" value="1"/>
</dbReference>
<proteinExistence type="predicted"/>
<dbReference type="PANTHER" id="PTHR42791">
    <property type="entry name" value="GNAT FAMILY ACETYLTRANSFERASE"/>
    <property type="match status" value="1"/>
</dbReference>
<gene>
    <name evidence="2" type="ORF">B0T14DRAFT_223958</name>
</gene>
<name>A0AA40C0G3_9PEZI</name>
<keyword evidence="3" id="KW-1185">Reference proteome</keyword>